<protein>
    <recommendedName>
        <fullName evidence="4">RING-type E3 ubiquitin transferase</fullName>
        <ecNumber evidence="4">2.3.2.27</ecNumber>
    </recommendedName>
</protein>
<dbReference type="SMART" id="SM00504">
    <property type="entry name" value="Ubox"/>
    <property type="match status" value="1"/>
</dbReference>
<dbReference type="GO" id="GO:0005634">
    <property type="term" value="C:nucleus"/>
    <property type="evidence" value="ECO:0007669"/>
    <property type="project" value="UniProtKB-SubCell"/>
</dbReference>
<evidence type="ECO:0000256" key="7">
    <source>
        <dbReference type="ARBA" id="ARBA00023242"/>
    </source>
</evidence>
<dbReference type="OrthoDB" id="30774at2759"/>
<dbReference type="Gene3D" id="3.30.40.10">
    <property type="entry name" value="Zinc/RING finger domain, C3HC4 (zinc finger)"/>
    <property type="match status" value="2"/>
</dbReference>
<reference evidence="10 11" key="1">
    <citation type="journal article" date="2014" name="Genome Biol. Evol.">
        <title>The secreted proteins of Achlya hypogyna and Thraustotheca clavata identify the ancestral oomycete secretome and reveal gene acquisitions by horizontal gene transfer.</title>
        <authorList>
            <person name="Misner I."/>
            <person name="Blouin N."/>
            <person name="Leonard G."/>
            <person name="Richards T.A."/>
            <person name="Lane C.E."/>
        </authorList>
    </citation>
    <scope>NUCLEOTIDE SEQUENCE [LARGE SCALE GENOMIC DNA]</scope>
    <source>
        <strain evidence="10 11">ATCC 34112</strain>
    </source>
</reference>
<dbReference type="InterPro" id="IPR029000">
    <property type="entry name" value="Cyclophilin-like_dom_sf"/>
</dbReference>
<feature type="compositionally biased region" description="Basic and acidic residues" evidence="8">
    <location>
        <begin position="360"/>
        <end position="376"/>
    </location>
</feature>
<proteinExistence type="inferred from homology"/>
<dbReference type="AlphaFoldDB" id="A0A1V9YTQ0"/>
<keyword evidence="10" id="KW-0413">Isomerase</keyword>
<feature type="compositionally biased region" description="Polar residues" evidence="8">
    <location>
        <begin position="380"/>
        <end position="394"/>
    </location>
</feature>
<evidence type="ECO:0000256" key="4">
    <source>
        <dbReference type="ARBA" id="ARBA00012483"/>
    </source>
</evidence>
<organism evidence="10 11">
    <name type="scientific">Thraustotheca clavata</name>
    <dbReference type="NCBI Taxonomy" id="74557"/>
    <lineage>
        <taxon>Eukaryota</taxon>
        <taxon>Sar</taxon>
        <taxon>Stramenopiles</taxon>
        <taxon>Oomycota</taxon>
        <taxon>Saprolegniomycetes</taxon>
        <taxon>Saprolegniales</taxon>
        <taxon>Achlyaceae</taxon>
        <taxon>Thraustotheca</taxon>
    </lineage>
</organism>
<keyword evidence="6" id="KW-0833">Ubl conjugation pathway</keyword>
<evidence type="ECO:0000259" key="9">
    <source>
        <dbReference type="PROSITE" id="PS51698"/>
    </source>
</evidence>
<dbReference type="SUPFAM" id="SSF47473">
    <property type="entry name" value="EF-hand"/>
    <property type="match status" value="1"/>
</dbReference>
<dbReference type="GO" id="GO:0061630">
    <property type="term" value="F:ubiquitin protein ligase activity"/>
    <property type="evidence" value="ECO:0007669"/>
    <property type="project" value="UniProtKB-EC"/>
</dbReference>
<evidence type="ECO:0000313" key="10">
    <source>
        <dbReference type="EMBL" id="OQR88943.1"/>
    </source>
</evidence>
<dbReference type="SUPFAM" id="SSF57850">
    <property type="entry name" value="RING/U-box"/>
    <property type="match status" value="1"/>
</dbReference>
<dbReference type="Gene3D" id="1.10.238.10">
    <property type="entry name" value="EF-hand"/>
    <property type="match status" value="1"/>
</dbReference>
<dbReference type="InterPro" id="IPR016818">
    <property type="entry name" value="NOSIP"/>
</dbReference>
<evidence type="ECO:0000256" key="6">
    <source>
        <dbReference type="ARBA" id="ARBA00022786"/>
    </source>
</evidence>
<dbReference type="Gene3D" id="2.40.100.10">
    <property type="entry name" value="Cyclophilin-like"/>
    <property type="match status" value="1"/>
</dbReference>
<gene>
    <name evidence="10" type="ORF">THRCLA_10011</name>
</gene>
<dbReference type="Proteomes" id="UP000243217">
    <property type="component" value="Unassembled WGS sequence"/>
</dbReference>
<comment type="caution">
    <text evidence="10">The sequence shown here is derived from an EMBL/GenBank/DDBJ whole genome shotgun (WGS) entry which is preliminary data.</text>
</comment>
<feature type="non-terminal residue" evidence="10">
    <location>
        <position position="1"/>
    </location>
</feature>
<evidence type="ECO:0000256" key="3">
    <source>
        <dbReference type="ARBA" id="ARBA00007930"/>
    </source>
</evidence>
<dbReference type="EMBL" id="JNBS01002934">
    <property type="protein sequence ID" value="OQR88943.1"/>
    <property type="molecule type" value="Genomic_DNA"/>
</dbReference>
<dbReference type="PANTHER" id="PTHR13063">
    <property type="entry name" value="ENOS INTERACTING PROTEIN"/>
    <property type="match status" value="1"/>
</dbReference>
<dbReference type="EC" id="2.3.2.27" evidence="4"/>
<comment type="subcellular location">
    <subcellularLocation>
        <location evidence="2">Nucleus</location>
    </subcellularLocation>
</comment>
<evidence type="ECO:0000256" key="8">
    <source>
        <dbReference type="SAM" id="MobiDB-lite"/>
    </source>
</evidence>
<dbReference type="SUPFAM" id="SSF50891">
    <property type="entry name" value="Cyclophilin-like"/>
    <property type="match status" value="1"/>
</dbReference>
<dbReference type="InterPro" id="IPR003613">
    <property type="entry name" value="Ubox_domain"/>
</dbReference>
<dbReference type="CDD" id="cd16663">
    <property type="entry name" value="RING-Ubox_PPIL2"/>
    <property type="match status" value="1"/>
</dbReference>
<dbReference type="FunFam" id="3.30.40.10:FF:000079">
    <property type="entry name" value="Peptidyl-prolyl cis-trans isomerase 2"/>
    <property type="match status" value="1"/>
</dbReference>
<evidence type="ECO:0000256" key="1">
    <source>
        <dbReference type="ARBA" id="ARBA00000900"/>
    </source>
</evidence>
<dbReference type="Pfam" id="PF04641">
    <property type="entry name" value="Rtf2"/>
    <property type="match status" value="1"/>
</dbReference>
<keyword evidence="5" id="KW-0808">Transferase</keyword>
<dbReference type="PROSITE" id="PS51698">
    <property type="entry name" value="U_BOX"/>
    <property type="match status" value="1"/>
</dbReference>
<name>A0A1V9YTQ0_9STRA</name>
<dbReference type="InterPro" id="IPR013083">
    <property type="entry name" value="Znf_RING/FYVE/PHD"/>
</dbReference>
<dbReference type="PANTHER" id="PTHR13063:SF10">
    <property type="entry name" value="NITRIC OXIDE SYNTHASE-INTERACTING PROTEIN"/>
    <property type="match status" value="1"/>
</dbReference>
<sequence length="482" mass="54471">CHVECGVGSFLYLPAMTKKSIKEVDPPKSLLITDKGELTAPFAHALKRIFQNFSENTSALTSDQLNNFSKACNDGKGFTEQELNEIHMYFDCDDNKGLTQRGFCDMYHTQTSAEPSETWKDLRQLGYAKYITGHECFACATMGKNQHSKDRMFITASEHKYLYGGKKEEIRRAYRRLPFDCCAITLKPFQNPVCTKEGHLFDIEAIIPYVKENNINPVTGEPMSVKELVKLHFHKNTQGEYFCPITYKVFTNSTKIAAIATSGNVYAYEAIEELNIKSKNWTDLVSGEAFKRKDIIILQDPADFSGREIENFEHFRKAKEKQEANANPTQSAVANIRVSSAASRILQEYEATQQKKRKRKEEIRRGEAERTAEEKIIAQVSHSNTPAPSTEPTSKLQYSQFTAGECSRSFTSTGFDPTPQNVQAVASEKEVLEARWAAVKKLKKKGYVRLNTTMGVLNLEIDVDIVPRTADNFLSLCEKGYS</sequence>
<dbReference type="InterPro" id="IPR026951">
    <property type="entry name" value="PPIL2_U-box_dom"/>
</dbReference>
<keyword evidence="7" id="KW-0539">Nucleus</keyword>
<evidence type="ECO:0000313" key="11">
    <source>
        <dbReference type="Proteomes" id="UP000243217"/>
    </source>
</evidence>
<comment type="catalytic activity">
    <reaction evidence="1">
        <text>S-ubiquitinyl-[E2 ubiquitin-conjugating enzyme]-L-cysteine + [acceptor protein]-L-lysine = [E2 ubiquitin-conjugating enzyme]-L-cysteine + N(6)-ubiquitinyl-[acceptor protein]-L-lysine.</text>
        <dbReference type="EC" id="2.3.2.27"/>
    </reaction>
</comment>
<dbReference type="GO" id="GO:0016853">
    <property type="term" value="F:isomerase activity"/>
    <property type="evidence" value="ECO:0007669"/>
    <property type="project" value="UniProtKB-KW"/>
</dbReference>
<evidence type="ECO:0000256" key="2">
    <source>
        <dbReference type="ARBA" id="ARBA00004123"/>
    </source>
</evidence>
<dbReference type="STRING" id="74557.A0A1V9YTQ0"/>
<dbReference type="InterPro" id="IPR011992">
    <property type="entry name" value="EF-hand-dom_pair"/>
</dbReference>
<dbReference type="GO" id="GO:0016567">
    <property type="term" value="P:protein ubiquitination"/>
    <property type="evidence" value="ECO:0007669"/>
    <property type="project" value="InterPro"/>
</dbReference>
<evidence type="ECO:0000256" key="5">
    <source>
        <dbReference type="ARBA" id="ARBA00022679"/>
    </source>
</evidence>
<keyword evidence="11" id="KW-1185">Reference proteome</keyword>
<accession>A0A1V9YTQ0</accession>
<feature type="region of interest" description="Disordered" evidence="8">
    <location>
        <begin position="350"/>
        <end position="394"/>
    </location>
</feature>
<feature type="domain" description="U-box" evidence="9">
    <location>
        <begin position="175"/>
        <end position="248"/>
    </location>
</feature>
<comment type="similarity">
    <text evidence="3">Belongs to the cyclophilin-type PPIase family. PPIL2 subfamily.</text>
</comment>